<keyword evidence="1" id="KW-0479">Metal-binding</keyword>
<feature type="binding site" evidence="1">
    <location>
        <position position="211"/>
    </location>
    <ligand>
        <name>a divalent metal cation</name>
        <dbReference type="ChEBI" id="CHEBI:60240"/>
        <label>2</label>
    </ligand>
</feature>
<dbReference type="GO" id="GO:0046872">
    <property type="term" value="F:metal ion binding"/>
    <property type="evidence" value="ECO:0007669"/>
    <property type="project" value="UniProtKB-KW"/>
</dbReference>
<protein>
    <submittedName>
        <fullName evidence="2">Hydrolase, TatD family</fullName>
    </submittedName>
</protein>
<gene>
    <name evidence="2" type="ORF">HMPREF3192_00821</name>
</gene>
<dbReference type="PATRIC" id="fig|1393034.3.peg.793"/>
<dbReference type="Proteomes" id="UP000070675">
    <property type="component" value="Unassembled WGS sequence"/>
</dbReference>
<evidence type="ECO:0000313" key="3">
    <source>
        <dbReference type="Proteomes" id="UP000070675"/>
    </source>
</evidence>
<comment type="caution">
    <text evidence="2">The sequence shown here is derived from an EMBL/GenBank/DDBJ whole genome shotgun (WGS) entry which is preliminary data.</text>
</comment>
<dbReference type="InterPro" id="IPR001130">
    <property type="entry name" value="TatD-like"/>
</dbReference>
<dbReference type="Pfam" id="PF01026">
    <property type="entry name" value="TatD_DNase"/>
    <property type="match status" value="1"/>
</dbReference>
<reference evidence="3" key="1">
    <citation type="submission" date="2016-01" db="EMBL/GenBank/DDBJ databases">
        <authorList>
            <person name="Mitreva M."/>
            <person name="Pepin K.H."/>
            <person name="Mihindukulasuriya K.A."/>
            <person name="Fulton R."/>
            <person name="Fronick C."/>
            <person name="O'Laughlin M."/>
            <person name="Miner T."/>
            <person name="Herter B."/>
            <person name="Rosa B.A."/>
            <person name="Cordes M."/>
            <person name="Tomlinson C."/>
            <person name="Wollam A."/>
            <person name="Palsikar V.B."/>
            <person name="Mardis E.R."/>
            <person name="Wilson R.K."/>
        </authorList>
    </citation>
    <scope>NUCLEOTIDE SEQUENCE [LARGE SCALE GENOMIC DNA]</scope>
    <source>
        <strain evidence="3">DNF00019</strain>
    </source>
</reference>
<dbReference type="EMBL" id="LSCR01000012">
    <property type="protein sequence ID" value="KXB34722.1"/>
    <property type="molecule type" value="Genomic_DNA"/>
</dbReference>
<dbReference type="InterPro" id="IPR032466">
    <property type="entry name" value="Metal_Hydrolase"/>
</dbReference>
<feature type="binding site" evidence="1">
    <location>
        <position position="259"/>
    </location>
    <ligand>
        <name>a divalent metal cation</name>
        <dbReference type="ChEBI" id="CHEBI:60240"/>
        <label>1</label>
    </ligand>
</feature>
<dbReference type="STRING" id="1393034.HMPREF3192_00821"/>
<keyword evidence="3" id="KW-1185">Reference proteome</keyword>
<dbReference type="PANTHER" id="PTHR47176">
    <property type="entry name" value="OSJNBA0020J04.13 PROTEIN"/>
    <property type="match status" value="1"/>
</dbReference>
<dbReference type="AlphaFoldDB" id="A0A133XUV0"/>
<dbReference type="GO" id="GO:0016788">
    <property type="term" value="F:hydrolase activity, acting on ester bonds"/>
    <property type="evidence" value="ECO:0007669"/>
    <property type="project" value="InterPro"/>
</dbReference>
<sequence length="321" mass="35121">MIMHEKAATSQPPSLATAQALFDMHCHVDFCDDPQAIMKQVRELGLYMFANTTTPQDFVHFEQIITAQQTSATQHNSVTQQPIAHQPHIVAGVGAHPWYIADDSISDSDLQLLEELIQTHILIGEIGLDFSPKHCSAELQFPEHYASERRPNAAKARQIIAFENICSATVKAAQIDGRKRILSIHAVQAADAAHDILAKTKALENCICIYHWFSGSGNVLAQAVHDGCYFSVNQKMLATRRGKSYAQQIPTTQLLLETDMPYTGQTNISAADITATLQQTLHALSTLRQQSPATSSFIAEKTVELAATISANSQAIFSAAL</sequence>
<accession>A0A133XUV0</accession>
<dbReference type="Gene3D" id="3.20.20.140">
    <property type="entry name" value="Metal-dependent hydrolases"/>
    <property type="match status" value="1"/>
</dbReference>
<feature type="binding site" evidence="1">
    <location>
        <position position="25"/>
    </location>
    <ligand>
        <name>a divalent metal cation</name>
        <dbReference type="ChEBI" id="CHEBI:60240"/>
        <label>1</label>
    </ligand>
</feature>
<name>A0A133XUV0_9ACTN</name>
<feature type="binding site" evidence="1">
    <location>
        <position position="125"/>
    </location>
    <ligand>
        <name>a divalent metal cation</name>
        <dbReference type="ChEBI" id="CHEBI:60240"/>
        <label>1</label>
    </ligand>
</feature>
<dbReference type="PANTHER" id="PTHR47176:SF1">
    <property type="entry name" value="OS04G0577500 PROTEIN"/>
    <property type="match status" value="1"/>
</dbReference>
<feature type="binding site" evidence="1">
    <location>
        <position position="185"/>
    </location>
    <ligand>
        <name>a divalent metal cation</name>
        <dbReference type="ChEBI" id="CHEBI:60240"/>
        <label>2</label>
    </ligand>
</feature>
<proteinExistence type="predicted"/>
<feature type="binding site" evidence="1">
    <location>
        <position position="27"/>
    </location>
    <ligand>
        <name>a divalent metal cation</name>
        <dbReference type="ChEBI" id="CHEBI:60240"/>
        <label>1</label>
    </ligand>
</feature>
<dbReference type="PIRSF" id="PIRSF005902">
    <property type="entry name" value="DNase_TatD"/>
    <property type="match status" value="1"/>
</dbReference>
<dbReference type="SUPFAM" id="SSF51556">
    <property type="entry name" value="Metallo-dependent hydrolases"/>
    <property type="match status" value="1"/>
</dbReference>
<keyword evidence="2" id="KW-0378">Hydrolase</keyword>
<evidence type="ECO:0000256" key="1">
    <source>
        <dbReference type="PIRSR" id="PIRSR005902-1"/>
    </source>
</evidence>
<organism evidence="2 3">
    <name type="scientific">Atopobium deltae</name>
    <dbReference type="NCBI Taxonomy" id="1393034"/>
    <lineage>
        <taxon>Bacteria</taxon>
        <taxon>Bacillati</taxon>
        <taxon>Actinomycetota</taxon>
        <taxon>Coriobacteriia</taxon>
        <taxon>Coriobacteriales</taxon>
        <taxon>Atopobiaceae</taxon>
        <taxon>Atopobium</taxon>
    </lineage>
</organism>
<evidence type="ECO:0000313" key="2">
    <source>
        <dbReference type="EMBL" id="KXB34722.1"/>
    </source>
</evidence>